<name>A0ABY6FIH2_9PSED</name>
<reference evidence="3" key="1">
    <citation type="submission" date="2021-08" db="EMBL/GenBank/DDBJ databases">
        <title>Complete genome sequence of Pseudomonas phytophila.</title>
        <authorList>
            <person name="Weir B.S."/>
            <person name="Templeton M.D."/>
            <person name="Arshed S."/>
            <person name="Andersen M.T."/>
            <person name="Jayaraman J."/>
        </authorList>
    </citation>
    <scope>NUCLEOTIDE SEQUENCE</scope>
    <source>
        <strain evidence="3">ICMP 23753</strain>
    </source>
</reference>
<evidence type="ECO:0000256" key="1">
    <source>
        <dbReference type="SAM" id="Coils"/>
    </source>
</evidence>
<proteinExistence type="predicted"/>
<feature type="region of interest" description="Disordered" evidence="2">
    <location>
        <begin position="25"/>
        <end position="45"/>
    </location>
</feature>
<feature type="coiled-coil region" evidence="1">
    <location>
        <begin position="62"/>
        <end position="96"/>
    </location>
</feature>
<evidence type="ECO:0000313" key="4">
    <source>
        <dbReference type="Proteomes" id="UP001063228"/>
    </source>
</evidence>
<gene>
    <name evidence="3" type="ORF">K3169_07470</name>
</gene>
<dbReference type="EMBL" id="CP081201">
    <property type="protein sequence ID" value="UXZ97714.1"/>
    <property type="molecule type" value="Genomic_DNA"/>
</dbReference>
<keyword evidence="1" id="KW-0175">Coiled coil</keyword>
<accession>A0ABY6FIH2</accession>
<evidence type="ECO:0000256" key="2">
    <source>
        <dbReference type="SAM" id="MobiDB-lite"/>
    </source>
</evidence>
<dbReference type="Proteomes" id="UP001063228">
    <property type="component" value="Chromosome"/>
</dbReference>
<dbReference type="RefSeq" id="WP_027902631.1">
    <property type="nucleotide sequence ID" value="NZ_CP081201.1"/>
</dbReference>
<sequence length="140" mass="14676">MTTINTSSLGLYPATLTATIKSNADKASETQSGDSVPSKINVDLRGNVYQTDDAKAGAAGPSSPAQAAIENLQKQIKEVQKQLLREQQQLAAAQNSKGSETEKASRIMAIQQQISGTTAQLATMQAALLDLMKGNVKATA</sequence>
<protein>
    <submittedName>
        <fullName evidence="3">FlxA-like family protein</fullName>
    </submittedName>
</protein>
<organism evidence="3 4">
    <name type="scientific">Pseudomonas phytophila</name>
    <dbReference type="NCBI Taxonomy" id="2867264"/>
    <lineage>
        <taxon>Bacteria</taxon>
        <taxon>Pseudomonadati</taxon>
        <taxon>Pseudomonadota</taxon>
        <taxon>Gammaproteobacteria</taxon>
        <taxon>Pseudomonadales</taxon>
        <taxon>Pseudomonadaceae</taxon>
        <taxon>Pseudomonas</taxon>
    </lineage>
</organism>
<keyword evidence="4" id="KW-1185">Reference proteome</keyword>
<evidence type="ECO:0000313" key="3">
    <source>
        <dbReference type="EMBL" id="UXZ97714.1"/>
    </source>
</evidence>